<feature type="region of interest" description="Disordered" evidence="2">
    <location>
        <begin position="1"/>
        <end position="96"/>
    </location>
</feature>
<feature type="coiled-coil region" evidence="1">
    <location>
        <begin position="260"/>
        <end position="294"/>
    </location>
</feature>
<accession>A0A3M6TQV3</accession>
<dbReference type="Proteomes" id="UP000275408">
    <property type="component" value="Unassembled WGS sequence"/>
</dbReference>
<dbReference type="SUPFAM" id="SSF57997">
    <property type="entry name" value="Tropomyosin"/>
    <property type="match status" value="1"/>
</dbReference>
<dbReference type="EMBL" id="RCHS01003134">
    <property type="protein sequence ID" value="RMX43793.1"/>
    <property type="molecule type" value="Genomic_DNA"/>
</dbReference>
<keyword evidence="1" id="KW-0175">Coiled coil</keyword>
<feature type="compositionally biased region" description="Basic and acidic residues" evidence="2">
    <location>
        <begin position="20"/>
        <end position="41"/>
    </location>
</feature>
<evidence type="ECO:0000313" key="4">
    <source>
        <dbReference type="Proteomes" id="UP000275408"/>
    </source>
</evidence>
<evidence type="ECO:0000256" key="1">
    <source>
        <dbReference type="SAM" id="Coils"/>
    </source>
</evidence>
<gene>
    <name evidence="3" type="ORF">pdam_00019752</name>
</gene>
<feature type="compositionally biased region" description="Acidic residues" evidence="2">
    <location>
        <begin position="87"/>
        <end position="96"/>
    </location>
</feature>
<organism evidence="3 4">
    <name type="scientific">Pocillopora damicornis</name>
    <name type="common">Cauliflower coral</name>
    <name type="synonym">Millepora damicornis</name>
    <dbReference type="NCBI Taxonomy" id="46731"/>
    <lineage>
        <taxon>Eukaryota</taxon>
        <taxon>Metazoa</taxon>
        <taxon>Cnidaria</taxon>
        <taxon>Anthozoa</taxon>
        <taxon>Hexacorallia</taxon>
        <taxon>Scleractinia</taxon>
        <taxon>Astrocoeniina</taxon>
        <taxon>Pocilloporidae</taxon>
        <taxon>Pocillopora</taxon>
    </lineage>
</organism>
<protein>
    <submittedName>
        <fullName evidence="3">Uncharacterized protein</fullName>
    </submittedName>
</protein>
<comment type="caution">
    <text evidence="3">The sequence shown here is derived from an EMBL/GenBank/DDBJ whole genome shotgun (WGS) entry which is preliminary data.</text>
</comment>
<evidence type="ECO:0000313" key="3">
    <source>
        <dbReference type="EMBL" id="RMX43793.1"/>
    </source>
</evidence>
<keyword evidence="4" id="KW-1185">Reference proteome</keyword>
<sequence length="368" mass="42615">MNKSVSSDPTPNYTKPLHFKNLENSHSEDFKIGTQKEKEEGCGLTDQSWVDDTDCTQLEGSPELCSETEEETHSHEEKDIPSPGFNNEEECEDDERDCDQLESGSIVFNEVKILIRSYQQTVAYPYGTSCGRSECLQQVMERFFFTILYLLTKGAGKNKDAQTKPPSHDTKVSKPSDGLVADVSFAMNVYIKKLERRVADLENVQFHSKEICYFEEKMTKEMAQLDSRSKEINNRTERMVEKLAQHDLHLKEWGSHAKNMEKVVTQHDSLLKEMNNREQEMDKKMAQHDILLEEIGNHGEITKRKMAQHDSQLIEMENSARKMENCGEMMKKKMTQQDLQSEEIIQRAEKIERNISQHDSQLQEIDNH</sequence>
<feature type="compositionally biased region" description="Basic and acidic residues" evidence="2">
    <location>
        <begin position="71"/>
        <end position="80"/>
    </location>
</feature>
<feature type="coiled-coil region" evidence="1">
    <location>
        <begin position="341"/>
        <end position="368"/>
    </location>
</feature>
<reference evidence="3 4" key="1">
    <citation type="journal article" date="2018" name="Sci. Rep.">
        <title>Comparative analysis of the Pocillopora damicornis genome highlights role of immune system in coral evolution.</title>
        <authorList>
            <person name="Cunning R."/>
            <person name="Bay R.A."/>
            <person name="Gillette P."/>
            <person name="Baker A.C."/>
            <person name="Traylor-Knowles N."/>
        </authorList>
    </citation>
    <scope>NUCLEOTIDE SEQUENCE [LARGE SCALE GENOMIC DNA]</scope>
    <source>
        <strain evidence="3">RSMAS</strain>
        <tissue evidence="3">Whole animal</tissue>
    </source>
</reference>
<name>A0A3M6TQV3_POCDA</name>
<evidence type="ECO:0000256" key="2">
    <source>
        <dbReference type="SAM" id="MobiDB-lite"/>
    </source>
</evidence>
<dbReference type="AlphaFoldDB" id="A0A3M6TQV3"/>
<proteinExistence type="predicted"/>
<feature type="compositionally biased region" description="Polar residues" evidence="2">
    <location>
        <begin position="1"/>
        <end position="13"/>
    </location>
</feature>